<name>A0A1G7CIV6_9ACTN</name>
<organism evidence="2 3">
    <name type="scientific">Glycomyces harbinensis</name>
    <dbReference type="NCBI Taxonomy" id="58114"/>
    <lineage>
        <taxon>Bacteria</taxon>
        <taxon>Bacillati</taxon>
        <taxon>Actinomycetota</taxon>
        <taxon>Actinomycetes</taxon>
        <taxon>Glycomycetales</taxon>
        <taxon>Glycomycetaceae</taxon>
        <taxon>Glycomyces</taxon>
    </lineage>
</organism>
<feature type="chain" id="PRO_5011597260" description="Lipoprotein" evidence="1">
    <location>
        <begin position="25"/>
        <end position="236"/>
    </location>
</feature>
<dbReference type="Proteomes" id="UP000198949">
    <property type="component" value="Unassembled WGS sequence"/>
</dbReference>
<keyword evidence="1" id="KW-0732">Signal</keyword>
<protein>
    <recommendedName>
        <fullName evidence="4">Lipoprotein</fullName>
    </recommendedName>
</protein>
<keyword evidence="3" id="KW-1185">Reference proteome</keyword>
<proteinExistence type="predicted"/>
<evidence type="ECO:0000313" key="3">
    <source>
        <dbReference type="Proteomes" id="UP000198949"/>
    </source>
</evidence>
<evidence type="ECO:0000313" key="2">
    <source>
        <dbReference type="EMBL" id="SDE39282.1"/>
    </source>
</evidence>
<sequence>MKHTLFKTFAAAAAALLLAGCNSGDDGTDDDASGDTGGDDPVYAEMSGWNACEVLDDLQPLADEMGIEGWGGANAEGGTPGNSELGNTLDPDALGCNGLISIGENEGMGGGGEVQVKIVPTEDEDQATAAYEDRVTSAETESAQWTDAQSEEFTGPWDQGTLVSWIGDAEQPYVEVVARDGQWVSHIVIYHTQDFGLRGGGEPSLAFTTEELHQWLVDTYLPQVNQIVNDKIAEVQ</sequence>
<evidence type="ECO:0000256" key="1">
    <source>
        <dbReference type="SAM" id="SignalP"/>
    </source>
</evidence>
<dbReference type="RefSeq" id="WP_091040123.1">
    <property type="nucleotide sequence ID" value="NZ_FNAD01000020.1"/>
</dbReference>
<accession>A0A1G7CIV6</accession>
<evidence type="ECO:0008006" key="4">
    <source>
        <dbReference type="Google" id="ProtNLM"/>
    </source>
</evidence>
<feature type="signal peptide" evidence="1">
    <location>
        <begin position="1"/>
        <end position="24"/>
    </location>
</feature>
<gene>
    <name evidence="2" type="ORF">SAMN05216270_12012</name>
</gene>
<dbReference type="EMBL" id="FNAD01000020">
    <property type="protein sequence ID" value="SDE39282.1"/>
    <property type="molecule type" value="Genomic_DNA"/>
</dbReference>
<reference evidence="3" key="1">
    <citation type="submission" date="2016-10" db="EMBL/GenBank/DDBJ databases">
        <authorList>
            <person name="Varghese N."/>
            <person name="Submissions S."/>
        </authorList>
    </citation>
    <scope>NUCLEOTIDE SEQUENCE [LARGE SCALE GENOMIC DNA]</scope>
    <source>
        <strain evidence="3">CGMCC 4.3516</strain>
    </source>
</reference>
<dbReference type="AlphaFoldDB" id="A0A1G7CIV6"/>
<dbReference type="PROSITE" id="PS51257">
    <property type="entry name" value="PROKAR_LIPOPROTEIN"/>
    <property type="match status" value="1"/>
</dbReference>
<dbReference type="STRING" id="58114.SAMN05216270_12012"/>